<evidence type="ECO:0000313" key="2">
    <source>
        <dbReference type="Proteomes" id="UP000275267"/>
    </source>
</evidence>
<reference evidence="2" key="1">
    <citation type="journal article" date="2019" name="Nat. Commun.">
        <title>The genome of broomcorn millet.</title>
        <authorList>
            <person name="Zou C."/>
            <person name="Miki D."/>
            <person name="Li D."/>
            <person name="Tang Q."/>
            <person name="Xiao L."/>
            <person name="Rajput S."/>
            <person name="Deng P."/>
            <person name="Jia W."/>
            <person name="Huang R."/>
            <person name="Zhang M."/>
            <person name="Sun Y."/>
            <person name="Hu J."/>
            <person name="Fu X."/>
            <person name="Schnable P.S."/>
            <person name="Li F."/>
            <person name="Zhang H."/>
            <person name="Feng B."/>
            <person name="Zhu X."/>
            <person name="Liu R."/>
            <person name="Schnable J.C."/>
            <person name="Zhu J.-K."/>
            <person name="Zhang H."/>
        </authorList>
    </citation>
    <scope>NUCLEOTIDE SEQUENCE [LARGE SCALE GENOMIC DNA]</scope>
</reference>
<protein>
    <submittedName>
        <fullName evidence="1">Uncharacterized protein</fullName>
    </submittedName>
</protein>
<name>A0A3L6PW11_PANMI</name>
<accession>A0A3L6PW11</accession>
<comment type="caution">
    <text evidence="1">The sequence shown here is derived from an EMBL/GenBank/DDBJ whole genome shotgun (WGS) entry which is preliminary data.</text>
</comment>
<proteinExistence type="predicted"/>
<dbReference type="AlphaFoldDB" id="A0A3L6PW11"/>
<dbReference type="EMBL" id="PQIB02000015">
    <property type="protein sequence ID" value="RLM64856.1"/>
    <property type="molecule type" value="Genomic_DNA"/>
</dbReference>
<sequence>MCVLRLLGPKYDHGPHAFLKALLLLRGVFKALVLRILELRIVYRTTQVHTRKQVQEIRNSKPNNVNGTKQGCKPTVHVARIA</sequence>
<organism evidence="1 2">
    <name type="scientific">Panicum miliaceum</name>
    <name type="common">Proso millet</name>
    <name type="synonym">Broomcorn millet</name>
    <dbReference type="NCBI Taxonomy" id="4540"/>
    <lineage>
        <taxon>Eukaryota</taxon>
        <taxon>Viridiplantae</taxon>
        <taxon>Streptophyta</taxon>
        <taxon>Embryophyta</taxon>
        <taxon>Tracheophyta</taxon>
        <taxon>Spermatophyta</taxon>
        <taxon>Magnoliopsida</taxon>
        <taxon>Liliopsida</taxon>
        <taxon>Poales</taxon>
        <taxon>Poaceae</taxon>
        <taxon>PACMAD clade</taxon>
        <taxon>Panicoideae</taxon>
        <taxon>Panicodae</taxon>
        <taxon>Paniceae</taxon>
        <taxon>Panicinae</taxon>
        <taxon>Panicum</taxon>
        <taxon>Panicum sect. Panicum</taxon>
    </lineage>
</organism>
<dbReference type="Proteomes" id="UP000275267">
    <property type="component" value="Unassembled WGS sequence"/>
</dbReference>
<evidence type="ECO:0000313" key="1">
    <source>
        <dbReference type="EMBL" id="RLM64856.1"/>
    </source>
</evidence>
<keyword evidence="2" id="KW-1185">Reference proteome</keyword>
<gene>
    <name evidence="1" type="ORF">C2845_PM16G02710</name>
</gene>